<name>A0A8J3G147_9PROT</name>
<dbReference type="HAMAP" id="MF_00984">
    <property type="entry name" value="SSB"/>
    <property type="match status" value="1"/>
</dbReference>
<comment type="subunit">
    <text evidence="3">Homotetramer.</text>
</comment>
<organism evidence="6 7">
    <name type="scientific">Algimonas arctica</name>
    <dbReference type="NCBI Taxonomy" id="1479486"/>
    <lineage>
        <taxon>Bacteria</taxon>
        <taxon>Pseudomonadati</taxon>
        <taxon>Pseudomonadota</taxon>
        <taxon>Alphaproteobacteria</taxon>
        <taxon>Maricaulales</taxon>
        <taxon>Robiginitomaculaceae</taxon>
        <taxon>Algimonas</taxon>
    </lineage>
</organism>
<evidence type="ECO:0000256" key="1">
    <source>
        <dbReference type="ARBA" id="ARBA00023125"/>
    </source>
</evidence>
<comment type="caution">
    <text evidence="6">The sequence shown here is derived from an EMBL/GenBank/DDBJ whole genome shotgun (WGS) entry which is preliminary data.</text>
</comment>
<dbReference type="InterPro" id="IPR000424">
    <property type="entry name" value="Primosome_PriB/ssb"/>
</dbReference>
<comment type="function">
    <text evidence="3">Plays an important role in DNA replication, recombination and repair. Binds to ssDNA and to an array of partner proteins to recruit them to their sites of action during DNA metabolism.</text>
</comment>
<dbReference type="GO" id="GO:0006281">
    <property type="term" value="P:DNA repair"/>
    <property type="evidence" value="ECO:0007669"/>
    <property type="project" value="UniProtKB-UniRule"/>
</dbReference>
<comment type="caution">
    <text evidence="3">Lacks conserved residue(s) required for the propagation of feature annotation.</text>
</comment>
<dbReference type="GO" id="GO:0009295">
    <property type="term" value="C:nucleoid"/>
    <property type="evidence" value="ECO:0007669"/>
    <property type="project" value="TreeGrafter"/>
</dbReference>
<dbReference type="EMBL" id="BMZH01000001">
    <property type="protein sequence ID" value="GHA82809.1"/>
    <property type="molecule type" value="Genomic_DNA"/>
</dbReference>
<dbReference type="PANTHER" id="PTHR10302:SF27">
    <property type="entry name" value="SINGLE-STRANDED DNA-BINDING PROTEIN"/>
    <property type="match status" value="1"/>
</dbReference>
<keyword evidence="3" id="KW-0234">DNA repair</keyword>
<sequence length="177" mass="18742">MAGSVNKVILIGNVGTDPEIRTFGNGGKVANLSLATSESWRDKQSGEKKEKTEWHRVAVFGEGLVGVIERYVKKGSKLYIEGKLQTRKWQDRDGNDKYTTEIVLQGPGTNLTMLDSRNSSGGGGDYGGGGGNIGGGGGGGYNQDSGRGDYDQGGGSRSASKMDGPKQDFDLDDEIPF</sequence>
<dbReference type="GO" id="GO:0006310">
    <property type="term" value="P:DNA recombination"/>
    <property type="evidence" value="ECO:0007669"/>
    <property type="project" value="UniProtKB-UniRule"/>
</dbReference>
<dbReference type="AlphaFoldDB" id="A0A8J3G147"/>
<evidence type="ECO:0000313" key="7">
    <source>
        <dbReference type="Proteomes" id="UP000634004"/>
    </source>
</evidence>
<accession>A0A8J3G147</accession>
<proteinExistence type="inferred from homology"/>
<evidence type="ECO:0000256" key="5">
    <source>
        <dbReference type="SAM" id="MobiDB-lite"/>
    </source>
</evidence>
<protein>
    <recommendedName>
        <fullName evidence="3 4">Single-stranded DNA-binding protein</fullName>
        <shortName evidence="3">SSB</shortName>
    </recommendedName>
</protein>
<evidence type="ECO:0000256" key="3">
    <source>
        <dbReference type="HAMAP-Rule" id="MF_00984"/>
    </source>
</evidence>
<dbReference type="InterPro" id="IPR012340">
    <property type="entry name" value="NA-bd_OB-fold"/>
</dbReference>
<keyword evidence="3" id="KW-0235">DNA replication</keyword>
<keyword evidence="1 3" id="KW-0238">DNA-binding</keyword>
<reference evidence="6" key="2">
    <citation type="submission" date="2020-09" db="EMBL/GenBank/DDBJ databases">
        <authorList>
            <person name="Sun Q."/>
            <person name="Kim S."/>
        </authorList>
    </citation>
    <scope>NUCLEOTIDE SEQUENCE</scope>
    <source>
        <strain evidence="6">KCTC 32513</strain>
    </source>
</reference>
<evidence type="ECO:0000256" key="2">
    <source>
        <dbReference type="ARBA" id="ARBA00023172"/>
    </source>
</evidence>
<keyword evidence="2 3" id="KW-0233">DNA recombination</keyword>
<dbReference type="Pfam" id="PF00436">
    <property type="entry name" value="SSB"/>
    <property type="match status" value="1"/>
</dbReference>
<reference evidence="6" key="1">
    <citation type="journal article" date="2014" name="Int. J. Syst. Evol. Microbiol.">
        <title>Complete genome sequence of Corynebacterium casei LMG S-19264T (=DSM 44701T), isolated from a smear-ripened cheese.</title>
        <authorList>
            <consortium name="US DOE Joint Genome Institute (JGI-PGF)"/>
            <person name="Walter F."/>
            <person name="Albersmeier A."/>
            <person name="Kalinowski J."/>
            <person name="Ruckert C."/>
        </authorList>
    </citation>
    <scope>NUCLEOTIDE SEQUENCE</scope>
    <source>
        <strain evidence="6">KCTC 32513</strain>
    </source>
</reference>
<dbReference type="NCBIfam" id="TIGR00621">
    <property type="entry name" value="ssb"/>
    <property type="match status" value="1"/>
</dbReference>
<gene>
    <name evidence="6" type="ORF">GCM10009069_02520</name>
</gene>
<keyword evidence="3" id="KW-0227">DNA damage</keyword>
<dbReference type="SUPFAM" id="SSF50249">
    <property type="entry name" value="Nucleic acid-binding proteins"/>
    <property type="match status" value="1"/>
</dbReference>
<dbReference type="CDD" id="cd04496">
    <property type="entry name" value="SSB_OBF"/>
    <property type="match status" value="1"/>
</dbReference>
<dbReference type="PROSITE" id="PS50935">
    <property type="entry name" value="SSB"/>
    <property type="match status" value="1"/>
</dbReference>
<evidence type="ECO:0000313" key="6">
    <source>
        <dbReference type="EMBL" id="GHA82809.1"/>
    </source>
</evidence>
<dbReference type="Proteomes" id="UP000634004">
    <property type="component" value="Unassembled WGS sequence"/>
</dbReference>
<feature type="short sequence motif" description="Important for interaction with partner proteins" evidence="3">
    <location>
        <begin position="172"/>
        <end position="177"/>
    </location>
</feature>
<dbReference type="Gene3D" id="2.40.50.140">
    <property type="entry name" value="Nucleic acid-binding proteins"/>
    <property type="match status" value="1"/>
</dbReference>
<feature type="compositionally biased region" description="Gly residues" evidence="5">
    <location>
        <begin position="120"/>
        <end position="141"/>
    </location>
</feature>
<feature type="region of interest" description="Disordered" evidence="5">
    <location>
        <begin position="109"/>
        <end position="177"/>
    </location>
</feature>
<keyword evidence="7" id="KW-1185">Reference proteome</keyword>
<evidence type="ECO:0000256" key="4">
    <source>
        <dbReference type="RuleBase" id="RU000524"/>
    </source>
</evidence>
<dbReference type="PANTHER" id="PTHR10302">
    <property type="entry name" value="SINGLE-STRANDED DNA-BINDING PROTEIN"/>
    <property type="match status" value="1"/>
</dbReference>
<dbReference type="InterPro" id="IPR011344">
    <property type="entry name" value="ssDNA-bd"/>
</dbReference>
<dbReference type="GO" id="GO:0006260">
    <property type="term" value="P:DNA replication"/>
    <property type="evidence" value="ECO:0007669"/>
    <property type="project" value="UniProtKB-UniRule"/>
</dbReference>
<dbReference type="GO" id="GO:0003697">
    <property type="term" value="F:single-stranded DNA binding"/>
    <property type="evidence" value="ECO:0007669"/>
    <property type="project" value="UniProtKB-UniRule"/>
</dbReference>
<dbReference type="RefSeq" id="WP_189494540.1">
    <property type="nucleotide sequence ID" value="NZ_BMZH01000001.1"/>
</dbReference>